<keyword evidence="1 5" id="KW-0479">Metal-binding</keyword>
<dbReference type="AlphaFoldDB" id="A0AAN9YGF5"/>
<keyword evidence="5" id="KW-0507">mRNA processing</keyword>
<keyword evidence="5" id="KW-0508">mRNA splicing</keyword>
<dbReference type="GO" id="GO:0048024">
    <property type="term" value="P:regulation of mRNA splicing, via spliceosome"/>
    <property type="evidence" value="ECO:0007669"/>
    <property type="project" value="TreeGrafter"/>
</dbReference>
<dbReference type="PANTHER" id="PTHR11208:SF45">
    <property type="entry name" value="SPLICING FACTOR 1"/>
    <property type="match status" value="1"/>
</dbReference>
<feature type="domain" description="K Homology" evidence="7">
    <location>
        <begin position="119"/>
        <end position="235"/>
    </location>
</feature>
<dbReference type="PANTHER" id="PTHR11208">
    <property type="entry name" value="RNA-BINDING PROTEIN RELATED"/>
    <property type="match status" value="1"/>
</dbReference>
<keyword evidence="5" id="KW-0539">Nucleus</keyword>
<keyword evidence="2 5" id="KW-0863">Zinc-finger</keyword>
<dbReference type="GO" id="GO:0003729">
    <property type="term" value="F:mRNA binding"/>
    <property type="evidence" value="ECO:0007669"/>
    <property type="project" value="TreeGrafter"/>
</dbReference>
<proteinExistence type="inferred from homology"/>
<evidence type="ECO:0000256" key="2">
    <source>
        <dbReference type="ARBA" id="ARBA00022771"/>
    </source>
</evidence>
<keyword evidence="5" id="KW-0747">Spliceosome</keyword>
<evidence type="ECO:0000256" key="5">
    <source>
        <dbReference type="RuleBase" id="RU367126"/>
    </source>
</evidence>
<evidence type="ECO:0000256" key="4">
    <source>
        <dbReference type="ARBA" id="ARBA00022884"/>
    </source>
</evidence>
<dbReference type="Proteomes" id="UP001320420">
    <property type="component" value="Unassembled WGS sequence"/>
</dbReference>
<dbReference type="GO" id="GO:0045131">
    <property type="term" value="F:pre-mRNA branch point binding"/>
    <property type="evidence" value="ECO:0007669"/>
    <property type="project" value="UniProtKB-UniRule"/>
</dbReference>
<name>A0AAN9YGF5_9PEZI</name>
<evidence type="ECO:0000259" key="7">
    <source>
        <dbReference type="SMART" id="SM00322"/>
    </source>
</evidence>
<protein>
    <recommendedName>
        <fullName evidence="5">Branchpoint-bridging protein</fullName>
    </recommendedName>
</protein>
<dbReference type="InterPro" id="IPR004087">
    <property type="entry name" value="KH_dom"/>
</dbReference>
<keyword evidence="3 5" id="KW-0862">Zinc</keyword>
<feature type="region of interest" description="Disordered" evidence="6">
    <location>
        <begin position="166"/>
        <end position="203"/>
    </location>
</feature>
<dbReference type="GO" id="GO:0000398">
    <property type="term" value="P:mRNA splicing, via spliceosome"/>
    <property type="evidence" value="ECO:0007669"/>
    <property type="project" value="UniProtKB-UniRule"/>
</dbReference>
<dbReference type="InterPro" id="IPR036612">
    <property type="entry name" value="KH_dom_type_1_sf"/>
</dbReference>
<accession>A0AAN9YGF5</accession>
<organism evidence="8 9">
    <name type="scientific">Diatrype stigma</name>
    <dbReference type="NCBI Taxonomy" id="117547"/>
    <lineage>
        <taxon>Eukaryota</taxon>
        <taxon>Fungi</taxon>
        <taxon>Dikarya</taxon>
        <taxon>Ascomycota</taxon>
        <taxon>Pezizomycotina</taxon>
        <taxon>Sordariomycetes</taxon>
        <taxon>Xylariomycetidae</taxon>
        <taxon>Xylariales</taxon>
        <taxon>Diatrypaceae</taxon>
        <taxon>Diatrype</taxon>
    </lineage>
</organism>
<dbReference type="EMBL" id="JAKJXP020000142">
    <property type="protein sequence ID" value="KAK7742435.1"/>
    <property type="molecule type" value="Genomic_DNA"/>
</dbReference>
<sequence>MTLLKVRMPYNSVISVFNAITSEQIDAYVTQVRIEEVTQKLRVVDIVPAGPSRKSPSPEPLYDTSGKRLNTRYRRHREHLEDERHGLIERTMRVIPNYRAPQDYINARRGPQQLRRRPMMITDRVYIPTSDFPEVNFIGQLLGPGERSIAEMNARSGANIVIHGKGSVKEGRGRGSGRSSSTYPYGGSGQTQARIHGHSHSDQQEDCEGPLHCLITADCQGKIDRAKALVQAVIETAVTTPERENERKRQQLSDLAVANGTFRDDEGHGGCGGGNGLIRGAVPATAGIICRVCGSAGHIARERSERVRKGGEGVSWNNPPPWRSTNAAGQGAGDAVDLECSRFLSELES</sequence>
<evidence type="ECO:0000313" key="8">
    <source>
        <dbReference type="EMBL" id="KAK7742435.1"/>
    </source>
</evidence>
<dbReference type="GO" id="GO:0005681">
    <property type="term" value="C:spliceosomal complex"/>
    <property type="evidence" value="ECO:0007669"/>
    <property type="project" value="UniProtKB-KW"/>
</dbReference>
<dbReference type="InterPro" id="IPR047086">
    <property type="entry name" value="SF1-HH_sf"/>
</dbReference>
<evidence type="ECO:0000313" key="9">
    <source>
        <dbReference type="Proteomes" id="UP001320420"/>
    </source>
</evidence>
<comment type="function">
    <text evidence="5">Necessary for the splicing of pre-mRNA. Has a role in the recognition of the branch site (5'-UACUAAC-3'), the pyrimidine tract and the 3'-splice site at the 3'-end of introns.</text>
</comment>
<gene>
    <name evidence="8" type="ORF">SLS62_010743</name>
</gene>
<comment type="caution">
    <text evidence="8">The sequence shown here is derived from an EMBL/GenBank/DDBJ whole genome shotgun (WGS) entry which is preliminary data.</text>
</comment>
<feature type="region of interest" description="Disordered" evidence="6">
    <location>
        <begin position="48"/>
        <end position="67"/>
    </location>
</feature>
<dbReference type="InterPro" id="IPR055256">
    <property type="entry name" value="KH_1_KHDC4/BBP-like"/>
</dbReference>
<dbReference type="Gene3D" id="3.30.1370.10">
    <property type="entry name" value="K Homology domain, type 1"/>
    <property type="match status" value="1"/>
</dbReference>
<comment type="subcellular location">
    <subcellularLocation>
        <location evidence="5">Nucleus</location>
    </subcellularLocation>
</comment>
<dbReference type="SMART" id="SM00322">
    <property type="entry name" value="KH"/>
    <property type="match status" value="1"/>
</dbReference>
<evidence type="ECO:0000256" key="1">
    <source>
        <dbReference type="ARBA" id="ARBA00022723"/>
    </source>
</evidence>
<evidence type="ECO:0000256" key="3">
    <source>
        <dbReference type="ARBA" id="ARBA00022833"/>
    </source>
</evidence>
<dbReference type="GO" id="GO:0008270">
    <property type="term" value="F:zinc ion binding"/>
    <property type="evidence" value="ECO:0007669"/>
    <property type="project" value="UniProtKB-UniRule"/>
</dbReference>
<dbReference type="Pfam" id="PF22675">
    <property type="entry name" value="KH-I_KHDC4-BBP"/>
    <property type="match status" value="1"/>
</dbReference>
<dbReference type="InterPro" id="IPR032570">
    <property type="entry name" value="SF1-HH"/>
</dbReference>
<keyword evidence="9" id="KW-1185">Reference proteome</keyword>
<dbReference type="Gene3D" id="6.10.140.1790">
    <property type="match status" value="1"/>
</dbReference>
<keyword evidence="4" id="KW-0694">RNA-binding</keyword>
<reference evidence="8 9" key="1">
    <citation type="submission" date="2024-02" db="EMBL/GenBank/DDBJ databases">
        <title>De novo assembly and annotation of 12 fungi associated with fruit tree decline syndrome in Ontario, Canada.</title>
        <authorList>
            <person name="Sulman M."/>
            <person name="Ellouze W."/>
            <person name="Ilyukhin E."/>
        </authorList>
    </citation>
    <scope>NUCLEOTIDE SEQUENCE [LARGE SCALE GENOMIC DNA]</scope>
    <source>
        <strain evidence="8 9">M11/M66-122</strain>
    </source>
</reference>
<comment type="similarity">
    <text evidence="5">Belongs to the BBP/SF1 family.</text>
</comment>
<dbReference type="Pfam" id="PF16275">
    <property type="entry name" value="SF1-HH"/>
    <property type="match status" value="1"/>
</dbReference>
<dbReference type="SUPFAM" id="SSF54791">
    <property type="entry name" value="Eukaryotic type KH-domain (KH-domain type I)"/>
    <property type="match status" value="1"/>
</dbReference>
<feature type="region of interest" description="Disordered" evidence="6">
    <location>
        <begin position="304"/>
        <end position="333"/>
    </location>
</feature>
<evidence type="ECO:0000256" key="6">
    <source>
        <dbReference type="SAM" id="MobiDB-lite"/>
    </source>
</evidence>
<dbReference type="InterPro" id="IPR045071">
    <property type="entry name" value="BBP-like"/>
</dbReference>